<dbReference type="STRING" id="392500.Swoo_3964"/>
<keyword evidence="1" id="KW-0732">Signal</keyword>
<dbReference type="eggNOG" id="ENOG5033JVE">
    <property type="taxonomic scope" value="Bacteria"/>
</dbReference>
<keyword evidence="3" id="KW-1185">Reference proteome</keyword>
<accession>B1KG84</accession>
<dbReference type="HOGENOM" id="CLU_1824011_0_0_6"/>
<dbReference type="AlphaFoldDB" id="B1KG84"/>
<dbReference type="KEGG" id="swd:Swoo_3964"/>
<name>B1KG84_SHEWM</name>
<dbReference type="InterPro" id="IPR012899">
    <property type="entry name" value="LTXXQ"/>
</dbReference>
<sequence length="141" mass="16272" precursor="true">MKKRVLNILLASFFTVFAVTASAGDGSEKHTQAEQQIEEIKARLNLTEEQKEQVTPIFKKSMEKRQSTLKSYGIDLENQKTKSGQKIGFREARKLKNEMDEVRSHTLTELKTVLTDEQLVEYEEIQEEIASKIRSRIRAAR</sequence>
<organism evidence="2 3">
    <name type="scientific">Shewanella woodyi (strain ATCC 51908 / MS32)</name>
    <dbReference type="NCBI Taxonomy" id="392500"/>
    <lineage>
        <taxon>Bacteria</taxon>
        <taxon>Pseudomonadati</taxon>
        <taxon>Pseudomonadota</taxon>
        <taxon>Gammaproteobacteria</taxon>
        <taxon>Alteromonadales</taxon>
        <taxon>Shewanellaceae</taxon>
        <taxon>Shewanella</taxon>
    </lineage>
</organism>
<evidence type="ECO:0000313" key="2">
    <source>
        <dbReference type="EMBL" id="ACA88221.1"/>
    </source>
</evidence>
<dbReference type="RefSeq" id="WP_012326551.1">
    <property type="nucleotide sequence ID" value="NC_010506.1"/>
</dbReference>
<dbReference type="Proteomes" id="UP000002168">
    <property type="component" value="Chromosome"/>
</dbReference>
<reference evidence="2 3" key="1">
    <citation type="submission" date="2008-02" db="EMBL/GenBank/DDBJ databases">
        <title>Complete sequence of Shewanella woodyi ATCC 51908.</title>
        <authorList>
            <consortium name="US DOE Joint Genome Institute"/>
            <person name="Copeland A."/>
            <person name="Lucas S."/>
            <person name="Lapidus A."/>
            <person name="Glavina del Rio T."/>
            <person name="Dalin E."/>
            <person name="Tice H."/>
            <person name="Bruce D."/>
            <person name="Goodwin L."/>
            <person name="Pitluck S."/>
            <person name="Sims D."/>
            <person name="Brettin T."/>
            <person name="Detter J.C."/>
            <person name="Han C."/>
            <person name="Kuske C.R."/>
            <person name="Schmutz J."/>
            <person name="Larimer F."/>
            <person name="Land M."/>
            <person name="Hauser L."/>
            <person name="Kyrpides N."/>
            <person name="Lykidis A."/>
            <person name="Zhao J.-S."/>
            <person name="Richardson P."/>
        </authorList>
    </citation>
    <scope>NUCLEOTIDE SEQUENCE [LARGE SCALE GENOMIC DNA]</scope>
    <source>
        <strain evidence="3">ATCC 51908 / MS32</strain>
    </source>
</reference>
<protein>
    <recommendedName>
        <fullName evidence="4">LTXXQ motif family protein</fullName>
    </recommendedName>
</protein>
<evidence type="ECO:0008006" key="4">
    <source>
        <dbReference type="Google" id="ProtNLM"/>
    </source>
</evidence>
<evidence type="ECO:0000256" key="1">
    <source>
        <dbReference type="SAM" id="SignalP"/>
    </source>
</evidence>
<evidence type="ECO:0000313" key="3">
    <source>
        <dbReference type="Proteomes" id="UP000002168"/>
    </source>
</evidence>
<dbReference type="GO" id="GO:0042597">
    <property type="term" value="C:periplasmic space"/>
    <property type="evidence" value="ECO:0007669"/>
    <property type="project" value="InterPro"/>
</dbReference>
<proteinExistence type="predicted"/>
<dbReference type="EMBL" id="CP000961">
    <property type="protein sequence ID" value="ACA88221.1"/>
    <property type="molecule type" value="Genomic_DNA"/>
</dbReference>
<dbReference type="Pfam" id="PF07813">
    <property type="entry name" value="LTXXQ"/>
    <property type="match status" value="1"/>
</dbReference>
<gene>
    <name evidence="2" type="ordered locus">Swoo_3964</name>
</gene>
<dbReference type="Gene3D" id="1.20.120.1490">
    <property type="match status" value="1"/>
</dbReference>
<feature type="signal peptide" evidence="1">
    <location>
        <begin position="1"/>
        <end position="23"/>
    </location>
</feature>
<feature type="chain" id="PRO_5002764845" description="LTXXQ motif family protein" evidence="1">
    <location>
        <begin position="24"/>
        <end position="141"/>
    </location>
</feature>